<feature type="compositionally biased region" description="Polar residues" evidence="1">
    <location>
        <begin position="41"/>
        <end position="50"/>
    </location>
</feature>
<gene>
    <name evidence="2" type="ORF">OEV98_15085</name>
</gene>
<comment type="caution">
    <text evidence="2">The sequence shown here is derived from an EMBL/GenBank/DDBJ whole genome shotgun (WGS) entry which is preliminary data.</text>
</comment>
<keyword evidence="3" id="KW-1185">Reference proteome</keyword>
<feature type="region of interest" description="Disordered" evidence="1">
    <location>
        <begin position="1"/>
        <end position="50"/>
    </location>
</feature>
<dbReference type="Proteomes" id="UP001209318">
    <property type="component" value="Unassembled WGS sequence"/>
</dbReference>
<dbReference type="RefSeq" id="WP_263074188.1">
    <property type="nucleotide sequence ID" value="NZ_JAOUSF010000005.1"/>
</dbReference>
<proteinExistence type="predicted"/>
<sequence length="50" mass="5501">MPAKNEKQKEKSTTNNPGSGTAYHNEHAGSIEGYGEIHVQDATNMKQDKQ</sequence>
<dbReference type="AlphaFoldDB" id="A0AAE3IVA3"/>
<organism evidence="2 3">
    <name type="scientific">Perspicuibacillus lycopersici</name>
    <dbReference type="NCBI Taxonomy" id="1325689"/>
    <lineage>
        <taxon>Bacteria</taxon>
        <taxon>Bacillati</taxon>
        <taxon>Bacillota</taxon>
        <taxon>Bacilli</taxon>
        <taxon>Bacillales</taxon>
        <taxon>Bacillaceae</taxon>
        <taxon>Perspicuibacillus</taxon>
    </lineage>
</organism>
<feature type="compositionally biased region" description="Basic and acidic residues" evidence="1">
    <location>
        <begin position="1"/>
        <end position="12"/>
    </location>
</feature>
<dbReference type="EMBL" id="JAOUSF010000005">
    <property type="protein sequence ID" value="MCU9614867.1"/>
    <property type="molecule type" value="Genomic_DNA"/>
</dbReference>
<evidence type="ECO:0000313" key="3">
    <source>
        <dbReference type="Proteomes" id="UP001209318"/>
    </source>
</evidence>
<evidence type="ECO:0000256" key="1">
    <source>
        <dbReference type="SAM" id="MobiDB-lite"/>
    </source>
</evidence>
<protein>
    <submittedName>
        <fullName evidence="2">Uncharacterized protein</fullName>
    </submittedName>
</protein>
<accession>A0AAE3IVA3</accession>
<name>A0AAE3IVA3_9BACI</name>
<reference evidence="2" key="1">
    <citation type="submission" date="2022-10" db="EMBL/GenBank/DDBJ databases">
        <title>Description of Fervidibacillus gen. nov. in the family Fervidibacillaceae fam. nov. with two species, Fervidibacillus albus sp. nov., and Fervidibacillus halotolerans sp. nov., isolated from tidal flat sediments.</title>
        <authorList>
            <person name="Kwon K.K."/>
            <person name="Yang S.-H."/>
        </authorList>
    </citation>
    <scope>NUCLEOTIDE SEQUENCE</scope>
    <source>
        <strain evidence="2">JCM 19140</strain>
    </source>
</reference>
<evidence type="ECO:0000313" key="2">
    <source>
        <dbReference type="EMBL" id="MCU9614867.1"/>
    </source>
</evidence>